<feature type="compositionally biased region" description="Acidic residues" evidence="1">
    <location>
        <begin position="1777"/>
        <end position="1787"/>
    </location>
</feature>
<feature type="region of interest" description="Disordered" evidence="1">
    <location>
        <begin position="1216"/>
        <end position="1350"/>
    </location>
</feature>
<dbReference type="Proteomes" id="UP001153069">
    <property type="component" value="Unassembled WGS sequence"/>
</dbReference>
<feature type="compositionally biased region" description="Polar residues" evidence="1">
    <location>
        <begin position="1139"/>
        <end position="1158"/>
    </location>
</feature>
<feature type="region of interest" description="Disordered" evidence="1">
    <location>
        <begin position="1024"/>
        <end position="1163"/>
    </location>
</feature>
<feature type="region of interest" description="Disordered" evidence="1">
    <location>
        <begin position="792"/>
        <end position="971"/>
    </location>
</feature>
<dbReference type="Gene3D" id="1.10.238.10">
    <property type="entry name" value="EF-hand"/>
    <property type="match status" value="1"/>
</dbReference>
<feature type="region of interest" description="Disordered" evidence="1">
    <location>
        <begin position="1669"/>
        <end position="1711"/>
    </location>
</feature>
<feature type="compositionally biased region" description="Acidic residues" evidence="1">
    <location>
        <begin position="1070"/>
        <end position="1079"/>
    </location>
</feature>
<feature type="region of interest" description="Disordered" evidence="1">
    <location>
        <begin position="1366"/>
        <end position="1554"/>
    </location>
</feature>
<feature type="compositionally biased region" description="Polar residues" evidence="1">
    <location>
        <begin position="2034"/>
        <end position="2059"/>
    </location>
</feature>
<dbReference type="OrthoDB" id="49620at2759"/>
<feature type="compositionally biased region" description="Acidic residues" evidence="1">
    <location>
        <begin position="1408"/>
        <end position="1418"/>
    </location>
</feature>
<protein>
    <submittedName>
        <fullName evidence="2">Mpv17 / PMP22 family</fullName>
    </submittedName>
</protein>
<proteinExistence type="predicted"/>
<feature type="compositionally biased region" description="Low complexity" evidence="1">
    <location>
        <begin position="1419"/>
        <end position="1434"/>
    </location>
</feature>
<organism evidence="2 3">
    <name type="scientific">Seminavis robusta</name>
    <dbReference type="NCBI Taxonomy" id="568900"/>
    <lineage>
        <taxon>Eukaryota</taxon>
        <taxon>Sar</taxon>
        <taxon>Stramenopiles</taxon>
        <taxon>Ochrophyta</taxon>
        <taxon>Bacillariophyta</taxon>
        <taxon>Bacillariophyceae</taxon>
        <taxon>Bacillariophycidae</taxon>
        <taxon>Naviculales</taxon>
        <taxon>Naviculaceae</taxon>
        <taxon>Seminavis</taxon>
    </lineage>
</organism>
<feature type="compositionally biased region" description="Basic residues" evidence="1">
    <location>
        <begin position="940"/>
        <end position="952"/>
    </location>
</feature>
<feature type="region of interest" description="Disordered" evidence="1">
    <location>
        <begin position="1"/>
        <end position="41"/>
    </location>
</feature>
<feature type="region of interest" description="Disordered" evidence="1">
    <location>
        <begin position="194"/>
        <end position="248"/>
    </location>
</feature>
<feature type="compositionally biased region" description="Acidic residues" evidence="1">
    <location>
        <begin position="1268"/>
        <end position="1280"/>
    </location>
</feature>
<feature type="compositionally biased region" description="Acidic residues" evidence="1">
    <location>
        <begin position="2000"/>
        <end position="2012"/>
    </location>
</feature>
<feature type="compositionally biased region" description="Polar residues" evidence="1">
    <location>
        <begin position="802"/>
        <end position="814"/>
    </location>
</feature>
<feature type="compositionally biased region" description="Basic and acidic residues" evidence="1">
    <location>
        <begin position="1032"/>
        <end position="1046"/>
    </location>
</feature>
<gene>
    <name evidence="2" type="ORF">SEMRO_1095_G240720.1</name>
</gene>
<evidence type="ECO:0000256" key="1">
    <source>
        <dbReference type="SAM" id="MobiDB-lite"/>
    </source>
</evidence>
<keyword evidence="3" id="KW-1185">Reference proteome</keyword>
<evidence type="ECO:0000313" key="2">
    <source>
        <dbReference type="EMBL" id="CAB9520354.1"/>
    </source>
</evidence>
<name>A0A9N8EK72_9STRA</name>
<feature type="compositionally biased region" description="Polar residues" evidence="1">
    <location>
        <begin position="1600"/>
        <end position="1610"/>
    </location>
</feature>
<feature type="compositionally biased region" description="Acidic residues" evidence="1">
    <location>
        <begin position="1942"/>
        <end position="1953"/>
    </location>
</feature>
<feature type="compositionally biased region" description="Basic and acidic residues" evidence="1">
    <location>
        <begin position="1313"/>
        <end position="1329"/>
    </location>
</feature>
<dbReference type="EMBL" id="CAICTM010001093">
    <property type="protein sequence ID" value="CAB9520354.1"/>
    <property type="molecule type" value="Genomic_DNA"/>
</dbReference>
<feature type="compositionally biased region" description="Polar residues" evidence="1">
    <location>
        <begin position="31"/>
        <end position="41"/>
    </location>
</feature>
<accession>A0A9N8EK72</accession>
<feature type="compositionally biased region" description="Acidic residues" evidence="1">
    <location>
        <begin position="1673"/>
        <end position="1683"/>
    </location>
</feature>
<feature type="region of interest" description="Disordered" evidence="1">
    <location>
        <begin position="1600"/>
        <end position="1632"/>
    </location>
</feature>
<feature type="compositionally biased region" description="Low complexity" evidence="1">
    <location>
        <begin position="2060"/>
        <end position="2070"/>
    </location>
</feature>
<evidence type="ECO:0000313" key="3">
    <source>
        <dbReference type="Proteomes" id="UP001153069"/>
    </source>
</evidence>
<comment type="caution">
    <text evidence="2">The sequence shown here is derived from an EMBL/GenBank/DDBJ whole genome shotgun (WGS) entry which is preliminary data.</text>
</comment>
<reference evidence="2" key="1">
    <citation type="submission" date="2020-06" db="EMBL/GenBank/DDBJ databases">
        <authorList>
            <consortium name="Plant Systems Biology data submission"/>
        </authorList>
    </citation>
    <scope>NUCLEOTIDE SEQUENCE</scope>
    <source>
        <strain evidence="2">D6</strain>
    </source>
</reference>
<sequence>MDREDKFQALNRLVTQQQAQQPQPTQQQQPSTGGNDRQLYSPTPKELAYALHIMENSFASSLQLYNQTQHAQISITGQDAVAFLTTSGIHRLILRILWTVVDPNNTGTLVDLAQFHTIIRLVALTQAGHVEPELLAVGTMPPPKPTPVQVIWSILNKTRGTMVPLAKFDAIQMPSQQVLQQLYMIHQRQAQAAGRTVAVAPPQRPHSVSPVPNNWPQQQPPQQQPQGMASFDALAGGSLDQPLPSLGTTTAETAAQPAISFPVAAATASSIKSAAASAFGGFLNRAVGALQPPNTGLPPFQPGNTALGLGPPVKSTGEFDPVDDELSNSANQFGGFQSTTSSSTPAATGMAALDALGSTTDAPLPGLPPPQPLAAAPPVIAALDALGGPMENAPLPSMTATTTAPQQDDFGGFSDATPVTQGLGALDTFGGPTENAPLPSMTATTALQQQQQPASQEEFGGFTASNAASSLPSPRGLAALDTLGPVKNAPLPTLGTVGGGVQQPPPVTVSGGFGGFHETAPAMGLSALDSLGAATDAPLPALGQPTPAAAQEADEFGGFAEAAPQQEEQAAGGFGGFSDASPQQQVMGIAALDSLGAAADAPLPALGQPAPATTQEADEFGGFAEAAPQQGAQGSADGFGGFGEAPPQQQVMGMAAFGSLGAASDAPLPALGQPTPAATQEEDEFGGFAEAVPQQEEQAASSGFGGIGGIAALGTLRGGSTNAPLSSLEQPMPTTPADDEFGGFEDVAKTNTNPLDALGPTQNAPLPQLDGQPALQGVDFGVVSGAPVQEGRFDDEEFGGFSDTTAQPQQQPSSDVGGMAAFDALGGVQDVPLPSPGMGQPQSERVLSNVTPPQLSSIQPSASFPGMGAGGSEMGMSAFDTIGPAQDAPLPSLGASSAATSQATSEDLDLEVEQFVTAGTSGSTSAEDNNEMSFTEEGKPKRRISRSLKRGSSRSLVSPETVPKDLMPNISGEKYVQKVRQSSLRKLPELDLNIDLDELEDPFAGLDPAPGVAVAPMELNESASLGPAAESMPKDLQPHKEGEHYVPHSKHMTETPGGLQTLMEPNHGFEDDDFGDFEEAVPKRRSSVPSQDPASEPNPFATTMPRDLSPHAPGEHYVPHGTNVGKTPGGLSTVGEGSDVSNLGSTSTVPSHLNSQTKLAYPDDPMPNDLRPHMPGEHYVPHAANDKATPGGLATVGEAFGEFVQVQDAPLPRMGAAEEFGDFSGPSSGLQSMMPLPTQLSRQATPAAKDLDHLTKKASAAPMGEMIQEGDEEDEEDDDFGDFKTSESLGLPGGFEIAPPTQMKRQATPRPQDLQDLRPDPPASEKSRPDPPGQSSEAGLGIISESLEEVTSNPVDHFGAFSGASVGIQAMPPPPTQLSRQATPAAKDLEPLTKKASAVPPGSATIHEDDEDDTDFGDFSDATPTAVPTMPMPTQLSRQATPAAKDLDPLTKKGASVGALGGMTIQEGEEEVEEDGDEFTGFEGATMTPGQMDIVPPPQMKRKATPRPQDIKPNLPGTASGSLRQPGLSAIGESQATAEEFESSPASPDPFSAFDSLAAPQAALPVLSLFGAPDEGDAAAAPLDLSRQATPAVQDLQKITRQTHVPSSSAIAEGNEEEDDFGDFGAARPSTISTTPSLDVVALQAQTSLARQTSGDVSIGRLGLRSTTSLLMDESDDDEEEEAQEIRSHRNAGSVSRAEGHSHLNLAERSWSPMANVPDEIGTTKMVENVSGFGDFGFSSSSDVAPSHLSRQATPAVKDLEPYTKKTTAVASPAIVEENDNEDDDEFGNFAAASAGGTVAPPPAQLSRQATPAAKDLAPLTQKASAAPTPGTIVEEGDEEEETDGFGDFVMPGTTQIAPPTQMKRQATPMPQDLRPDFPTPKSETQGLGAIGEDLGETTSDFQASGVLPRPQLSRQATPAVQDLKPLTQKSSPGALASSDVILEEDDAEDFGDFSDGATNPPPPPPAQLSRQATPAAKDLAPLTKKAASGGALEGKAIQEWDEEEGEDEFGDFGDFTGFQEGDKLSDMPVPQKDTPQPQDLSSQELAESKQSQNPNFGSTGEAAEGAITEEANDSFGDFGSFEQAEEPKTVAPKDDIGGFSAFAEAPAPPLADEPTTGTPKDDFGGFSAFAEAPAPPPAEEPKTDSPKGDFGGFSAFAEAPAPPPADEDFGDFGDFSTAAPASSPDPFAATSPSGGAAEWDAFQDAPSSAADVARSSTADDNLRASVVTLSTQLPPAFQKSLDYGKLFDGRIGSPAAMTAENRNRAERAVQVLSLLSGAHKSLASTYWDQSIDVVHNELSLGMRLLEEAASLSSQELQMAKQPVETMVSGMGEYVRATRSIVASIGDMLLLDLSTPFAEATFDSAWGSIPLLKRALDVETLWKGIIDKSASLGLVPTTQLETVMEIRAKCLRRFPSTTVCQLSLQPLSDEDRQTTKASVDWGGKPFMACSANFLANKCPFYQQ</sequence>
<feature type="compositionally biased region" description="Basic and acidic residues" evidence="1">
    <location>
        <begin position="2086"/>
        <end position="2097"/>
    </location>
</feature>
<feature type="compositionally biased region" description="Low complexity" evidence="1">
    <location>
        <begin position="888"/>
        <end position="905"/>
    </location>
</feature>
<feature type="compositionally biased region" description="Low complexity" evidence="1">
    <location>
        <begin position="2173"/>
        <end position="2194"/>
    </location>
</feature>
<feature type="region of interest" description="Disordered" evidence="1">
    <location>
        <begin position="1769"/>
        <end position="2200"/>
    </location>
</feature>
<feature type="compositionally biased region" description="Polar residues" evidence="1">
    <location>
        <begin position="840"/>
        <end position="862"/>
    </location>
</feature>
<feature type="compositionally biased region" description="Low complexity" evidence="1">
    <location>
        <begin position="15"/>
        <end position="30"/>
    </location>
</feature>
<feature type="compositionally biased region" description="Low complexity" evidence="1">
    <location>
        <begin position="1543"/>
        <end position="1554"/>
    </location>
</feature>
<feature type="compositionally biased region" description="Acidic residues" evidence="1">
    <location>
        <begin position="1467"/>
        <end position="1480"/>
    </location>
</feature>
<feature type="compositionally biased region" description="Acidic residues" evidence="1">
    <location>
        <begin position="1835"/>
        <end position="1845"/>
    </location>
</feature>
<feature type="compositionally biased region" description="Polar residues" evidence="1">
    <location>
        <begin position="1853"/>
        <end position="1865"/>
    </location>
</feature>
<feature type="compositionally biased region" description="Polar residues" evidence="1">
    <location>
        <begin position="917"/>
        <end position="933"/>
    </location>
</feature>